<protein>
    <submittedName>
        <fullName evidence="1">Uncharacterized protein</fullName>
    </submittedName>
</protein>
<proteinExistence type="predicted"/>
<organism evidence="1">
    <name type="scientific">Anguilla anguilla</name>
    <name type="common">European freshwater eel</name>
    <name type="synonym">Muraena anguilla</name>
    <dbReference type="NCBI Taxonomy" id="7936"/>
    <lineage>
        <taxon>Eukaryota</taxon>
        <taxon>Metazoa</taxon>
        <taxon>Chordata</taxon>
        <taxon>Craniata</taxon>
        <taxon>Vertebrata</taxon>
        <taxon>Euteleostomi</taxon>
        <taxon>Actinopterygii</taxon>
        <taxon>Neopterygii</taxon>
        <taxon>Teleostei</taxon>
        <taxon>Anguilliformes</taxon>
        <taxon>Anguillidae</taxon>
        <taxon>Anguilla</taxon>
    </lineage>
</organism>
<dbReference type="EMBL" id="GBXM01028634">
    <property type="protein sequence ID" value="JAH79943.1"/>
    <property type="molecule type" value="Transcribed_RNA"/>
</dbReference>
<sequence length="48" mass="5484">MTSWQNFARQTLWIPFQCGKMEQSPPVLTSWSLAPCHILSLLSLVHVT</sequence>
<accession>A0A0E9VRN6</accession>
<dbReference type="AlphaFoldDB" id="A0A0E9VRN6"/>
<evidence type="ECO:0000313" key="1">
    <source>
        <dbReference type="EMBL" id="JAH79943.1"/>
    </source>
</evidence>
<name>A0A0E9VRN6_ANGAN</name>
<reference evidence="1" key="2">
    <citation type="journal article" date="2015" name="Fish Shellfish Immunol.">
        <title>Early steps in the European eel (Anguilla anguilla)-Vibrio vulnificus interaction in the gills: Role of the RtxA13 toxin.</title>
        <authorList>
            <person name="Callol A."/>
            <person name="Pajuelo D."/>
            <person name="Ebbesson L."/>
            <person name="Teles M."/>
            <person name="MacKenzie S."/>
            <person name="Amaro C."/>
        </authorList>
    </citation>
    <scope>NUCLEOTIDE SEQUENCE</scope>
</reference>
<reference evidence="1" key="1">
    <citation type="submission" date="2014-11" db="EMBL/GenBank/DDBJ databases">
        <authorList>
            <person name="Amaro Gonzalez C."/>
        </authorList>
    </citation>
    <scope>NUCLEOTIDE SEQUENCE</scope>
</reference>